<evidence type="ECO:0000313" key="9">
    <source>
        <dbReference type="EMBL" id="SMC94053.1"/>
    </source>
</evidence>
<dbReference type="PANTHER" id="PTHR33991:SF1">
    <property type="entry name" value="DNA REPAIR PROTEIN RECO"/>
    <property type="match status" value="1"/>
</dbReference>
<dbReference type="SUPFAM" id="SSF50249">
    <property type="entry name" value="Nucleic acid-binding proteins"/>
    <property type="match status" value="1"/>
</dbReference>
<dbReference type="AlphaFoldDB" id="A0A1W2D9K1"/>
<accession>A0A1W2D9K1</accession>
<dbReference type="STRING" id="112901.SAMN04488500_11461"/>
<feature type="domain" description="DNA replication/recombination mediator RecO N-terminal" evidence="8">
    <location>
        <begin position="1"/>
        <end position="80"/>
    </location>
</feature>
<reference evidence="9 10" key="1">
    <citation type="submission" date="2017-04" db="EMBL/GenBank/DDBJ databases">
        <authorList>
            <person name="Afonso C.L."/>
            <person name="Miller P.J."/>
            <person name="Scott M.A."/>
            <person name="Spackman E."/>
            <person name="Goraichik I."/>
            <person name="Dimitrov K.M."/>
            <person name="Suarez D.L."/>
            <person name="Swayne D.E."/>
        </authorList>
    </citation>
    <scope>NUCLEOTIDE SEQUENCE [LARGE SCALE GENOMIC DNA]</scope>
    <source>
        <strain evidence="9 10">DSM 5090</strain>
    </source>
</reference>
<dbReference type="InterPro" id="IPR003717">
    <property type="entry name" value="RecO"/>
</dbReference>
<dbReference type="RefSeq" id="WP_084576892.1">
    <property type="nucleotide sequence ID" value="NZ_CP155572.1"/>
</dbReference>
<keyword evidence="3 7" id="KW-0227">DNA damage</keyword>
<dbReference type="SUPFAM" id="SSF57863">
    <property type="entry name" value="ArfGap/RecO-like zinc finger"/>
    <property type="match status" value="1"/>
</dbReference>
<evidence type="ECO:0000259" key="8">
    <source>
        <dbReference type="Pfam" id="PF11967"/>
    </source>
</evidence>
<evidence type="ECO:0000313" key="10">
    <source>
        <dbReference type="Proteomes" id="UP000192738"/>
    </source>
</evidence>
<comment type="similarity">
    <text evidence="1 7">Belongs to the RecO family.</text>
</comment>
<keyword evidence="4 7" id="KW-0233">DNA recombination</keyword>
<dbReference type="GO" id="GO:0006302">
    <property type="term" value="P:double-strand break repair"/>
    <property type="evidence" value="ECO:0007669"/>
    <property type="project" value="TreeGrafter"/>
</dbReference>
<dbReference type="InterPro" id="IPR042242">
    <property type="entry name" value="RecO_C"/>
</dbReference>
<protein>
    <recommendedName>
        <fullName evidence="2 7">DNA repair protein RecO</fullName>
    </recommendedName>
    <alternativeName>
        <fullName evidence="6 7">Recombination protein O</fullName>
    </alternativeName>
</protein>
<dbReference type="NCBIfam" id="TIGR00613">
    <property type="entry name" value="reco"/>
    <property type="match status" value="1"/>
</dbReference>
<dbReference type="InterPro" id="IPR037278">
    <property type="entry name" value="ARFGAP/RecO"/>
</dbReference>
<dbReference type="GO" id="GO:0043590">
    <property type="term" value="C:bacterial nucleoid"/>
    <property type="evidence" value="ECO:0007669"/>
    <property type="project" value="TreeGrafter"/>
</dbReference>
<dbReference type="Gene3D" id="2.40.50.140">
    <property type="entry name" value="Nucleic acid-binding proteins"/>
    <property type="match status" value="1"/>
</dbReference>
<comment type="function">
    <text evidence="7">Involved in DNA repair and RecF pathway recombination.</text>
</comment>
<evidence type="ECO:0000256" key="7">
    <source>
        <dbReference type="HAMAP-Rule" id="MF_00201"/>
    </source>
</evidence>
<dbReference type="OrthoDB" id="9797083at2"/>
<dbReference type="InterPro" id="IPR012340">
    <property type="entry name" value="NA-bd_OB-fold"/>
</dbReference>
<dbReference type="EMBL" id="FWXI01000014">
    <property type="protein sequence ID" value="SMC94053.1"/>
    <property type="molecule type" value="Genomic_DNA"/>
</dbReference>
<proteinExistence type="inferred from homology"/>
<evidence type="ECO:0000256" key="2">
    <source>
        <dbReference type="ARBA" id="ARBA00021310"/>
    </source>
</evidence>
<dbReference type="Pfam" id="PF11967">
    <property type="entry name" value="RecO_N"/>
    <property type="match status" value="1"/>
</dbReference>
<dbReference type="HAMAP" id="MF_00201">
    <property type="entry name" value="RecO"/>
    <property type="match status" value="1"/>
</dbReference>
<evidence type="ECO:0000256" key="1">
    <source>
        <dbReference type="ARBA" id="ARBA00007452"/>
    </source>
</evidence>
<evidence type="ECO:0000256" key="5">
    <source>
        <dbReference type="ARBA" id="ARBA00023204"/>
    </source>
</evidence>
<dbReference type="Gene3D" id="1.20.1440.120">
    <property type="entry name" value="Recombination protein O, C-terminal domain"/>
    <property type="match status" value="1"/>
</dbReference>
<dbReference type="GO" id="GO:0006310">
    <property type="term" value="P:DNA recombination"/>
    <property type="evidence" value="ECO:0007669"/>
    <property type="project" value="UniProtKB-UniRule"/>
</dbReference>
<name>A0A1W2D9K1_9FIRM</name>
<evidence type="ECO:0000256" key="4">
    <source>
        <dbReference type="ARBA" id="ARBA00023172"/>
    </source>
</evidence>
<dbReference type="Proteomes" id="UP000192738">
    <property type="component" value="Unassembled WGS sequence"/>
</dbReference>
<gene>
    <name evidence="7" type="primary">recO</name>
    <name evidence="9" type="ORF">SAMN04488500_11461</name>
</gene>
<keyword evidence="5 7" id="KW-0234">DNA repair</keyword>
<dbReference type="InterPro" id="IPR022572">
    <property type="entry name" value="DNA_rep/recomb_RecO_N"/>
</dbReference>
<evidence type="ECO:0000256" key="6">
    <source>
        <dbReference type="ARBA" id="ARBA00033409"/>
    </source>
</evidence>
<dbReference type="Pfam" id="PF02565">
    <property type="entry name" value="RecO_C"/>
    <property type="match status" value="1"/>
</dbReference>
<organism evidence="9 10">
    <name type="scientific">Sporomusa malonica</name>
    <dbReference type="NCBI Taxonomy" id="112901"/>
    <lineage>
        <taxon>Bacteria</taxon>
        <taxon>Bacillati</taxon>
        <taxon>Bacillota</taxon>
        <taxon>Negativicutes</taxon>
        <taxon>Selenomonadales</taxon>
        <taxon>Sporomusaceae</taxon>
        <taxon>Sporomusa</taxon>
    </lineage>
</organism>
<dbReference type="PANTHER" id="PTHR33991">
    <property type="entry name" value="DNA REPAIR PROTEIN RECO"/>
    <property type="match status" value="1"/>
</dbReference>
<sequence length="246" mass="27378">MAVEYQTEAILLAARDWSDADRVVTLFSREYGIVTAMAYGARKPKSKLGGSLQPFSHLSLAMATGKGMDAIKQCEVQTSFRKIKEDLTRLAYANFIAELTTGLWPERQSEPEVFDSLLSVLNLIAIRNPRIAALTGAWHLMVLAGFQPEYERCARCGRELKLPAHFSFLDGGGICSECSLPSAVEFEQSDKDFLDKLFAIDLNAPGQFVVSAKTLASAERLLYGFVRYQLERPLKSLDFINRINAL</sequence>
<keyword evidence="10" id="KW-1185">Reference proteome</keyword>
<evidence type="ECO:0000256" key="3">
    <source>
        <dbReference type="ARBA" id="ARBA00022763"/>
    </source>
</evidence>